<dbReference type="InterPro" id="IPR049552">
    <property type="entry name" value="PKS_DH_N"/>
</dbReference>
<dbReference type="InterPro" id="IPR036736">
    <property type="entry name" value="ACP-like_sf"/>
</dbReference>
<feature type="domain" description="Carrier" evidence="12">
    <location>
        <begin position="1242"/>
        <end position="1319"/>
    </location>
</feature>
<dbReference type="InterPro" id="IPR010071">
    <property type="entry name" value="AA_adenyl_dom"/>
</dbReference>
<dbReference type="FunFam" id="3.40.50.980:FF:000002">
    <property type="entry name" value="Enterobactin synthetase component F"/>
    <property type="match status" value="1"/>
</dbReference>
<feature type="domain" description="PKS/mFAS DH" evidence="14">
    <location>
        <begin position="509"/>
        <end position="779"/>
    </location>
</feature>
<dbReference type="Pfam" id="PF13193">
    <property type="entry name" value="AMP-binding_C"/>
    <property type="match status" value="1"/>
</dbReference>
<evidence type="ECO:0000256" key="3">
    <source>
        <dbReference type="ARBA" id="ARBA00022450"/>
    </source>
</evidence>
<dbReference type="InterPro" id="IPR029058">
    <property type="entry name" value="AB_hydrolase_fold"/>
</dbReference>
<dbReference type="FunFam" id="3.30.300.30:FF:000010">
    <property type="entry name" value="Enterobactin synthetase component F"/>
    <property type="match status" value="1"/>
</dbReference>
<comment type="function">
    <text evidence="9">Involved in production of the polyketide antibiotic thailandamide.</text>
</comment>
<dbReference type="Gene3D" id="3.30.300.30">
    <property type="match status" value="1"/>
</dbReference>
<dbReference type="Gene3D" id="3.40.50.720">
    <property type="entry name" value="NAD(P)-binding Rossmann-like Domain"/>
    <property type="match status" value="1"/>
</dbReference>
<dbReference type="Pfam" id="PF00109">
    <property type="entry name" value="ketoacyl-synt"/>
    <property type="match status" value="1"/>
</dbReference>
<dbReference type="GO" id="GO:0006633">
    <property type="term" value="P:fatty acid biosynthetic process"/>
    <property type="evidence" value="ECO:0007669"/>
    <property type="project" value="InterPro"/>
</dbReference>
<dbReference type="InterPro" id="IPR045851">
    <property type="entry name" value="AMP-bd_C_sf"/>
</dbReference>
<dbReference type="eggNOG" id="COG3321">
    <property type="taxonomic scope" value="Bacteria"/>
</dbReference>
<feature type="region of interest" description="C-terminal hotdog fold" evidence="10">
    <location>
        <begin position="643"/>
        <end position="779"/>
    </location>
</feature>
<dbReference type="InterPro" id="IPR050091">
    <property type="entry name" value="PKS_NRPS_Biosynth_Enz"/>
</dbReference>
<dbReference type="FunFam" id="1.10.1200.10:FF:000016">
    <property type="entry name" value="Non-ribosomal peptide synthase"/>
    <property type="match status" value="1"/>
</dbReference>
<dbReference type="InterPro" id="IPR009081">
    <property type="entry name" value="PP-bd_ACP"/>
</dbReference>
<dbReference type="Pfam" id="PF08659">
    <property type="entry name" value="KR"/>
    <property type="match status" value="1"/>
</dbReference>
<evidence type="ECO:0000256" key="5">
    <source>
        <dbReference type="ARBA" id="ARBA00022553"/>
    </source>
</evidence>
<dbReference type="FunFam" id="3.40.47.10:FF:000019">
    <property type="entry name" value="Polyketide synthase type I"/>
    <property type="match status" value="1"/>
</dbReference>
<dbReference type="InterPro" id="IPR016039">
    <property type="entry name" value="Thiolase-like"/>
</dbReference>
<name>B1ZYL2_OPITP</name>
<feature type="region of interest" description="Disordered" evidence="11">
    <location>
        <begin position="2402"/>
        <end position="2422"/>
    </location>
</feature>
<dbReference type="CDD" id="cd08955">
    <property type="entry name" value="KR_2_FAS_SDR_x"/>
    <property type="match status" value="1"/>
</dbReference>
<dbReference type="FunFam" id="3.40.50.980:FF:000001">
    <property type="entry name" value="Non-ribosomal peptide synthetase"/>
    <property type="match status" value="1"/>
</dbReference>
<dbReference type="Pfam" id="PF00668">
    <property type="entry name" value="Condensation"/>
    <property type="match status" value="1"/>
</dbReference>
<dbReference type="Gene3D" id="3.10.129.110">
    <property type="entry name" value="Polyketide synthase dehydratase"/>
    <property type="match status" value="1"/>
</dbReference>
<dbReference type="InterPro" id="IPR042104">
    <property type="entry name" value="PKS_dehydratase_sf"/>
</dbReference>
<dbReference type="CDD" id="cd00833">
    <property type="entry name" value="PKS"/>
    <property type="match status" value="1"/>
</dbReference>
<dbReference type="Gene3D" id="1.10.1200.10">
    <property type="entry name" value="ACP-like"/>
    <property type="match status" value="1"/>
</dbReference>
<feature type="domain" description="Ketosynthase family 3 (KS3)" evidence="13">
    <location>
        <begin position="36"/>
        <end position="463"/>
    </location>
</feature>
<feature type="active site" description="Proton donor; for dehydratase activity" evidence="10">
    <location>
        <position position="700"/>
    </location>
</feature>
<dbReference type="GO" id="GO:0044550">
    <property type="term" value="P:secondary metabolite biosynthetic process"/>
    <property type="evidence" value="ECO:0007669"/>
    <property type="project" value="UniProtKB-ARBA"/>
</dbReference>
<feature type="active site" description="Proton acceptor; for dehydratase activity" evidence="10">
    <location>
        <position position="541"/>
    </location>
</feature>
<dbReference type="SMART" id="SM00825">
    <property type="entry name" value="PKS_KS"/>
    <property type="match status" value="1"/>
</dbReference>
<gene>
    <name evidence="15" type="ordered locus">Oter_1965</name>
</gene>
<evidence type="ECO:0000256" key="2">
    <source>
        <dbReference type="ARBA" id="ARBA00004496"/>
    </source>
</evidence>
<dbReference type="FunFam" id="3.40.50.12780:FF:000012">
    <property type="entry name" value="Non-ribosomal peptide synthetase"/>
    <property type="match status" value="1"/>
</dbReference>
<evidence type="ECO:0000256" key="11">
    <source>
        <dbReference type="SAM" id="MobiDB-lite"/>
    </source>
</evidence>
<protein>
    <submittedName>
        <fullName evidence="15">Amino acid adenylation domain protein</fullName>
    </submittedName>
</protein>
<dbReference type="Gene3D" id="3.40.50.1820">
    <property type="entry name" value="alpha/beta hydrolase"/>
    <property type="match status" value="1"/>
</dbReference>
<dbReference type="SUPFAM" id="SSF53901">
    <property type="entry name" value="Thiolase-like"/>
    <property type="match status" value="1"/>
</dbReference>
<evidence type="ECO:0000313" key="16">
    <source>
        <dbReference type="Proteomes" id="UP000007013"/>
    </source>
</evidence>
<keyword evidence="4" id="KW-0963">Cytoplasm</keyword>
<dbReference type="InterPro" id="IPR036291">
    <property type="entry name" value="NAD(P)-bd_dom_sf"/>
</dbReference>
<dbReference type="InterPro" id="IPR049551">
    <property type="entry name" value="PKS_DH_C"/>
</dbReference>
<dbReference type="InterPro" id="IPR023213">
    <property type="entry name" value="CAT-like_dom_sf"/>
</dbReference>
<dbReference type="InterPro" id="IPR049900">
    <property type="entry name" value="PKS_mFAS_DH"/>
</dbReference>
<dbReference type="KEGG" id="ote:Oter_1965"/>
<dbReference type="eggNOG" id="COG1028">
    <property type="taxonomic scope" value="Bacteria"/>
</dbReference>
<dbReference type="InterPro" id="IPR018201">
    <property type="entry name" value="Ketoacyl_synth_AS"/>
</dbReference>
<keyword evidence="7" id="KW-0677">Repeat</keyword>
<dbReference type="Pfam" id="PF02801">
    <property type="entry name" value="Ketoacyl-synt_C"/>
    <property type="match status" value="1"/>
</dbReference>
<dbReference type="PANTHER" id="PTHR43775">
    <property type="entry name" value="FATTY ACID SYNTHASE"/>
    <property type="match status" value="1"/>
</dbReference>
<keyword evidence="8" id="KW-0175">Coiled coil</keyword>
<dbReference type="InterPro" id="IPR014030">
    <property type="entry name" value="Ketoacyl_synth_N"/>
</dbReference>
<evidence type="ECO:0000256" key="7">
    <source>
        <dbReference type="ARBA" id="ARBA00022737"/>
    </source>
</evidence>
<dbReference type="InterPro" id="IPR000873">
    <property type="entry name" value="AMP-dep_synth/lig_dom"/>
</dbReference>
<dbReference type="STRING" id="452637.Oter_1965"/>
<dbReference type="CDD" id="cd17646">
    <property type="entry name" value="A_NRPS_AB3403-like"/>
    <property type="match status" value="1"/>
</dbReference>
<evidence type="ECO:0000256" key="6">
    <source>
        <dbReference type="ARBA" id="ARBA00022679"/>
    </source>
</evidence>
<dbReference type="PROSITE" id="PS50075">
    <property type="entry name" value="CARRIER"/>
    <property type="match status" value="2"/>
</dbReference>
<dbReference type="GO" id="GO:0004312">
    <property type="term" value="F:fatty acid synthase activity"/>
    <property type="evidence" value="ECO:0007669"/>
    <property type="project" value="TreeGrafter"/>
</dbReference>
<comment type="subcellular location">
    <subcellularLocation>
        <location evidence="2">Cytoplasm</location>
    </subcellularLocation>
</comment>
<dbReference type="InterPro" id="IPR020806">
    <property type="entry name" value="PKS_PP-bd"/>
</dbReference>
<dbReference type="GO" id="GO:0043041">
    <property type="term" value="P:amino acid activation for nonribosomal peptide biosynthetic process"/>
    <property type="evidence" value="ECO:0007669"/>
    <property type="project" value="UniProtKB-ARBA"/>
</dbReference>
<dbReference type="InterPro" id="IPR013968">
    <property type="entry name" value="PKS_KR"/>
</dbReference>
<dbReference type="GO" id="GO:0005737">
    <property type="term" value="C:cytoplasm"/>
    <property type="evidence" value="ECO:0007669"/>
    <property type="project" value="UniProtKB-SubCell"/>
</dbReference>
<dbReference type="PROSITE" id="PS52004">
    <property type="entry name" value="KS3_2"/>
    <property type="match status" value="1"/>
</dbReference>
<dbReference type="Gene3D" id="3.30.559.30">
    <property type="entry name" value="Nonribosomal peptide synthetase, condensation domain"/>
    <property type="match status" value="1"/>
</dbReference>
<proteinExistence type="predicted"/>
<organism evidence="15 16">
    <name type="scientific">Opitutus terrae (strain DSM 11246 / JCM 15787 / PB90-1)</name>
    <dbReference type="NCBI Taxonomy" id="452637"/>
    <lineage>
        <taxon>Bacteria</taxon>
        <taxon>Pseudomonadati</taxon>
        <taxon>Verrucomicrobiota</taxon>
        <taxon>Opitutia</taxon>
        <taxon>Opitutales</taxon>
        <taxon>Opitutaceae</taxon>
        <taxon>Opitutus</taxon>
    </lineage>
</organism>
<keyword evidence="6" id="KW-0808">Transferase</keyword>
<dbReference type="Gene3D" id="3.40.47.10">
    <property type="match status" value="1"/>
</dbReference>
<dbReference type="SUPFAM" id="SSF52777">
    <property type="entry name" value="CoA-dependent acyltransferases"/>
    <property type="match status" value="2"/>
</dbReference>
<dbReference type="InterPro" id="IPR025110">
    <property type="entry name" value="AMP-bd_C"/>
</dbReference>
<dbReference type="OrthoDB" id="174240at2"/>
<dbReference type="Gene3D" id="3.40.50.980">
    <property type="match status" value="2"/>
</dbReference>
<dbReference type="Gene3D" id="3.30.559.10">
    <property type="entry name" value="Chloramphenicol acetyltransferase-like domain"/>
    <property type="match status" value="1"/>
</dbReference>
<dbReference type="HOGENOM" id="CLU_000022_70_2_0"/>
<evidence type="ECO:0000256" key="4">
    <source>
        <dbReference type="ARBA" id="ARBA00022490"/>
    </source>
</evidence>
<dbReference type="EMBL" id="CP001032">
    <property type="protein sequence ID" value="ACB75248.1"/>
    <property type="molecule type" value="Genomic_DNA"/>
</dbReference>
<dbReference type="eggNOG" id="COG1020">
    <property type="taxonomic scope" value="Bacteria"/>
</dbReference>
<dbReference type="InterPro" id="IPR006162">
    <property type="entry name" value="Ppantetheine_attach_site"/>
</dbReference>
<evidence type="ECO:0000259" key="12">
    <source>
        <dbReference type="PROSITE" id="PS50075"/>
    </source>
</evidence>
<feature type="region of interest" description="N-terminal hotdog fold" evidence="10">
    <location>
        <begin position="509"/>
        <end position="629"/>
    </location>
</feature>
<dbReference type="SMART" id="SM00823">
    <property type="entry name" value="PKS_PP"/>
    <property type="match status" value="2"/>
</dbReference>
<comment type="cofactor">
    <cofactor evidence="1">
        <name>pantetheine 4'-phosphate</name>
        <dbReference type="ChEBI" id="CHEBI:47942"/>
    </cofactor>
</comment>
<dbReference type="InterPro" id="IPR014031">
    <property type="entry name" value="Ketoacyl_synth_C"/>
</dbReference>
<dbReference type="InterPro" id="IPR020807">
    <property type="entry name" value="PKS_DH"/>
</dbReference>
<dbReference type="SMART" id="SM00826">
    <property type="entry name" value="PKS_DH"/>
    <property type="match status" value="1"/>
</dbReference>
<dbReference type="SUPFAM" id="SSF51735">
    <property type="entry name" value="NAD(P)-binding Rossmann-fold domains"/>
    <property type="match status" value="2"/>
</dbReference>
<evidence type="ECO:0000256" key="8">
    <source>
        <dbReference type="ARBA" id="ARBA00023054"/>
    </source>
</evidence>
<dbReference type="Pfam" id="PF14765">
    <property type="entry name" value="PS-DH"/>
    <property type="match status" value="1"/>
</dbReference>
<dbReference type="GO" id="GO:0031177">
    <property type="term" value="F:phosphopantetheine binding"/>
    <property type="evidence" value="ECO:0007669"/>
    <property type="project" value="InterPro"/>
</dbReference>
<dbReference type="PROSITE" id="PS52019">
    <property type="entry name" value="PKS_MFAS_DH"/>
    <property type="match status" value="1"/>
</dbReference>
<dbReference type="SUPFAM" id="SSF47336">
    <property type="entry name" value="ACP-like"/>
    <property type="match status" value="2"/>
</dbReference>
<dbReference type="SMART" id="SM00822">
    <property type="entry name" value="PKS_KR"/>
    <property type="match status" value="1"/>
</dbReference>
<dbReference type="Pfam" id="PF21089">
    <property type="entry name" value="PKS_DH_N"/>
    <property type="match status" value="1"/>
</dbReference>
<evidence type="ECO:0000313" key="15">
    <source>
        <dbReference type="EMBL" id="ACB75248.1"/>
    </source>
</evidence>
<dbReference type="PROSITE" id="PS00606">
    <property type="entry name" value="KS3_1"/>
    <property type="match status" value="1"/>
</dbReference>
<keyword evidence="16" id="KW-1185">Reference proteome</keyword>
<dbReference type="PROSITE" id="PS00455">
    <property type="entry name" value="AMP_BINDING"/>
    <property type="match status" value="1"/>
</dbReference>
<dbReference type="PANTHER" id="PTHR43775:SF37">
    <property type="entry name" value="SI:DKEY-61P9.11"/>
    <property type="match status" value="1"/>
</dbReference>
<dbReference type="SUPFAM" id="SSF56801">
    <property type="entry name" value="Acetyl-CoA synthetase-like"/>
    <property type="match status" value="1"/>
</dbReference>
<evidence type="ECO:0000256" key="10">
    <source>
        <dbReference type="PROSITE-ProRule" id="PRU01363"/>
    </source>
</evidence>
<accession>B1ZYL2</accession>
<dbReference type="RefSeq" id="WP_012374785.1">
    <property type="nucleotide sequence ID" value="NC_010571.1"/>
</dbReference>
<evidence type="ECO:0000259" key="14">
    <source>
        <dbReference type="PROSITE" id="PS52019"/>
    </source>
</evidence>
<dbReference type="InterPro" id="IPR001242">
    <property type="entry name" value="Condensation_dom"/>
</dbReference>
<dbReference type="CDD" id="cd19531">
    <property type="entry name" value="LCL_NRPS-like"/>
    <property type="match status" value="1"/>
</dbReference>
<keyword evidence="3" id="KW-0596">Phosphopantetheine</keyword>
<dbReference type="PROSITE" id="PS00012">
    <property type="entry name" value="PHOSPHOPANTETHEINE"/>
    <property type="match status" value="1"/>
</dbReference>
<dbReference type="InterPro" id="IPR057326">
    <property type="entry name" value="KR_dom"/>
</dbReference>
<dbReference type="Pfam" id="PF00550">
    <property type="entry name" value="PP-binding"/>
    <property type="match status" value="2"/>
</dbReference>
<evidence type="ECO:0000256" key="1">
    <source>
        <dbReference type="ARBA" id="ARBA00001957"/>
    </source>
</evidence>
<dbReference type="FunFam" id="2.30.38.10:FF:000001">
    <property type="entry name" value="Non-ribosomal peptide synthetase PvdI"/>
    <property type="match status" value="1"/>
</dbReference>
<dbReference type="Pfam" id="PF00501">
    <property type="entry name" value="AMP-binding"/>
    <property type="match status" value="1"/>
</dbReference>
<dbReference type="Proteomes" id="UP000007013">
    <property type="component" value="Chromosome"/>
</dbReference>
<feature type="domain" description="Carrier" evidence="12">
    <location>
        <begin position="2325"/>
        <end position="2400"/>
    </location>
</feature>
<dbReference type="NCBIfam" id="TIGR01733">
    <property type="entry name" value="AA-adenyl-dom"/>
    <property type="match status" value="1"/>
</dbReference>
<reference evidence="15 16" key="1">
    <citation type="journal article" date="2011" name="J. Bacteriol.">
        <title>Genome sequence of the verrucomicrobium Opitutus terrae PB90-1, an abundant inhabitant of rice paddy soil ecosystems.</title>
        <authorList>
            <person name="van Passel M.W."/>
            <person name="Kant R."/>
            <person name="Palva A."/>
            <person name="Copeland A."/>
            <person name="Lucas S."/>
            <person name="Lapidus A."/>
            <person name="Glavina del Rio T."/>
            <person name="Pitluck S."/>
            <person name="Goltsman E."/>
            <person name="Clum A."/>
            <person name="Sun H."/>
            <person name="Schmutz J."/>
            <person name="Larimer F.W."/>
            <person name="Land M.L."/>
            <person name="Hauser L."/>
            <person name="Kyrpides N."/>
            <person name="Mikhailova N."/>
            <person name="Richardson P.P."/>
            <person name="Janssen P.H."/>
            <person name="de Vos W.M."/>
            <person name="Smidt H."/>
        </authorList>
    </citation>
    <scope>NUCLEOTIDE SEQUENCE [LARGE SCALE GENOMIC DNA]</scope>
    <source>
        <strain evidence="16">DSM 11246 / JCM 15787 / PB90-1</strain>
    </source>
</reference>
<dbReference type="InterPro" id="IPR020845">
    <property type="entry name" value="AMP-binding_CS"/>
</dbReference>
<feature type="compositionally biased region" description="Pro residues" evidence="11">
    <location>
        <begin position="2405"/>
        <end position="2414"/>
    </location>
</feature>
<keyword evidence="5" id="KW-0597">Phosphoprotein</keyword>
<sequence>MIEPSQSSPALSPLKRAFVAIEELQARLAAAESAAREPVAIIGIGCRFPGGADTPQRFWELLRDGRDAVTEVPAGRWPVDAFYDEDPAAVGKMTARHGGFLGDIERFDPAFFGISPREAASMDPQQRLLLEVARDALGASGRWRDRLAENPVGVFIGITTAEFGQLQLAAGGLSVLDPYHITGNSLNAAAGRLAFVFGLHGPCMAVDTACSSSLVALHLAMQSVRAGECEMAVAGGVNLILSPLGSIALTKGGVLSSDGRSKTFDAAADGMVRGEGCGLLVLKRLSTARRDGDRVLAVLRGSGVNQDGPSSGLTVPNGPAQEVLLRRVLEQARLESAAVDYLEAHGTGTALGDPIEMGAIGAVYGPSRPADRPLWIGSVKTNIGHLESAAGIASVIKVVLALQHEAIPPHLHFTRPSPHIDWAQVAARVPTTLQSWRRGDRPRVAAVSAFGFSGTNAHVLIEEAPAELAGGADDPRGVVAPAVVYHRERFPLPRPASLAMAGAAAPDEHPLLGRELTLAGTDERRFEATLSATQPGWLGDHRLLDCAVIPAAGWLELAHAAGQSVFGSAINVRDFTIHEPLTLPAGETRAVQTVVHGGTGDRQVEIFDRAEHGWTRHVTAQIGRRDEVPTMGDTLDDVRARCRTAADVDALYAEYAAQGLVYGPAFRTVRALWTAPGEVLAELARSDVDGSFAVAPVLLDGCFQAAGRTFGAAEEVFLPVGAAGWTVYAPAGDKAWAHARVRPTSQGAEVDVTLFDVRGQVVARLVRLRLQRASRAALRRIAPPRDEGVYDLDWPLVATDAPERVLDGDWLVIGDRDGIANRLRAAGADVTTIGANEIAETLGARWSWRGVVCLTALDVVTEAPPTHAVFAAWLAMARSQLVADGVWLVTRDAVAVGAEPVSPVASALASCGRVLQREHPEWSLRLVDVDAHDLAEAMLAECGRSAEEDQVAWRAGQRHAARLAVHEFGPAQPWTVRADATYLITGGWGALGLVTAGWLVERGARHLVLAGRREPGEEARAAVAGWVQRGVRVETRRLDVADRAQVAGLLRELPNLRGIVHAAGAIADGAARQLTPEQFDRVLAAKAIGAQHLDQLAGELDFFVLFSSAAAVLGTPGQANYAAANGYLDGLAHARRARGRPALSIAWAGWSIGLAAAAGDRYAARGIRAITPRRGCRELDRLLATGATQALIWPVMWPTFFASGNDDRVPTLLANFASHVPRRDASDPAAEFRAKLAAAGAATSSLLEEVARAEVGRVLRIAPDKLTSDQPLSTLGLDSIMAVDVRNRLRQVTGADVPIVALLENGTVATVATALGAAVSLVRDAGGAAASASTAGRSPSPHALQPVGEEPLSIGQEALWFLHRAAPESAAYNTAIALRLRGALDRAKVRRVLAALQERHPLLRATFASGGGKPVMRIAATAELAWQEVEANGWTIEQLERAVTADYQRPFALEAGRVFRATLFVRGAADHVLLIGVHHVVGDAWTNWVLLDEFRQLYAGTGPLPAVSGTYSAFVRWQRSLLASREGEELRRWWLQELAGELPTLALPTDFPRPAVLEPQGASVPVTLPGETWQRIKSLARAQQATPFAVLLAAYHVFLHRHTGQEELIVGSPTAGRSRPEFAGIAGYFVNPVPLRARVSGASPFAELLAQVKRTVLGALAHADYPLPELVEALKLARDPSRPALFQTLFVLQKPPQTDARGDALKAAGARTGAAWSGLEVEEFPLAQMEGQFELTLELFEDGAGSFKYNNRLFSAATAGRMARRFVGLIDAITQDPTCRIEALPLLAPEERRLVVQTWNETPAAYPTAHCLHELIAQQATRTPAAPALSFASTALTYAELDARANQLAHGLRRAGVGPDRLVGVCAERSVDLVVALLAVLKAGGAYVPLDPGYPRERLAFMLADSAVPLVLTQDHLREGLRAVVNSATATAPRLVALDAEWPEIAREPTTPPASGVTPSHLAYMIYTSGSTGRPKGALNTHRAIVNRLLWMQDAYRLTAADTVMQKTPFSFDVSVWEFFWPLLAGARLVVAQPGGHQDAAYLADLAARERVTTMHFVPSMLQLFVEQPGLARCAALRQVFCSGEALPFELQERFFARHAAELHNLYGPTEAAVDVTAWRCERGSRERVVPIGRPIARTRMYVLDPRMQPVPIGVAGELYIGGIAVGRGYHGRPELTAEKFVPDPFGTAGERLYRTGDRARWRPDGAIEYLGRLDFQVKLRGFRIELGEIESALRALAGVSAAAVLVREDQPGDQALVAYVVAAGVPGDAAGLRGALRKELPEYMVPAEFVFLPALPLSPNGKLDRRALPAPARGRPETGAGFRVPESATEQILSAIWAEVLGRGRVGVEDNFFDLGGHSLKLGQVHAQLTARFPSAPSLLELFQYPTIRALAARLDGPSAAAPANPPLPPPVAAAPARGEGWIDQRAIRRAAREGSRR</sequence>
<dbReference type="InterPro" id="IPR020841">
    <property type="entry name" value="PKS_Beta-ketoAc_synthase_dom"/>
</dbReference>
<evidence type="ECO:0000259" key="13">
    <source>
        <dbReference type="PROSITE" id="PS52004"/>
    </source>
</evidence>
<evidence type="ECO:0000256" key="9">
    <source>
        <dbReference type="ARBA" id="ARBA00054155"/>
    </source>
</evidence>
<dbReference type="Gene3D" id="2.30.38.10">
    <property type="entry name" value="Luciferase, Domain 3"/>
    <property type="match status" value="1"/>
</dbReference>
<dbReference type="GO" id="GO:0004315">
    <property type="term" value="F:3-oxoacyl-[acyl-carrier-protein] synthase activity"/>
    <property type="evidence" value="ECO:0007669"/>
    <property type="project" value="InterPro"/>
</dbReference>